<dbReference type="RefSeq" id="WP_207704665.1">
    <property type="nucleotide sequence ID" value="NZ_JAFREL020000003.1"/>
</dbReference>
<gene>
    <name evidence="2" type="ORF">JZO67_003595</name>
</gene>
<dbReference type="Proteomes" id="UP000664357">
    <property type="component" value="Unassembled WGS sequence"/>
</dbReference>
<keyword evidence="1" id="KW-0472">Membrane</keyword>
<proteinExistence type="predicted"/>
<dbReference type="Pfam" id="PF11188">
    <property type="entry name" value="DUF2975"/>
    <property type="match status" value="1"/>
</dbReference>
<accession>A0ABV0ESJ1</accession>
<evidence type="ECO:0000313" key="3">
    <source>
        <dbReference type="Proteomes" id="UP000664357"/>
    </source>
</evidence>
<feature type="transmembrane region" description="Helical" evidence="1">
    <location>
        <begin position="67"/>
        <end position="90"/>
    </location>
</feature>
<evidence type="ECO:0000313" key="2">
    <source>
        <dbReference type="EMBL" id="MEO1771614.1"/>
    </source>
</evidence>
<sequence>MNAEKNVYKGLKILFSLAIGLMVVAAVAVIGVAILLNSPQVHNFIQSIPEGELIYGTKTPMLFASPLILGSLMVVLLLNGLLFYFTRSFFKNLEMDRIFVSENVTTAKKVAALLLILSFASSLPDVMAQLQGFSTEGFSLDLTYMVGAAIVWALAKILERANLIAEENELTI</sequence>
<evidence type="ECO:0008006" key="4">
    <source>
        <dbReference type="Google" id="ProtNLM"/>
    </source>
</evidence>
<organism evidence="2 3">
    <name type="scientific">Candidatus Enterococcus ferrettii</name>
    <dbReference type="NCBI Taxonomy" id="2815324"/>
    <lineage>
        <taxon>Bacteria</taxon>
        <taxon>Bacillati</taxon>
        <taxon>Bacillota</taxon>
        <taxon>Bacilli</taxon>
        <taxon>Lactobacillales</taxon>
        <taxon>Enterococcaceae</taxon>
        <taxon>Enterococcus</taxon>
    </lineage>
</organism>
<protein>
    <recommendedName>
        <fullName evidence="4">DUF2975 domain-containing protein</fullName>
    </recommendedName>
</protein>
<keyword evidence="1" id="KW-0812">Transmembrane</keyword>
<dbReference type="EMBL" id="JAFREL020000003">
    <property type="protein sequence ID" value="MEO1771614.1"/>
    <property type="molecule type" value="Genomic_DNA"/>
</dbReference>
<keyword evidence="3" id="KW-1185">Reference proteome</keyword>
<evidence type="ECO:0000256" key="1">
    <source>
        <dbReference type="SAM" id="Phobius"/>
    </source>
</evidence>
<comment type="caution">
    <text evidence="2">The sequence shown here is derived from an EMBL/GenBank/DDBJ whole genome shotgun (WGS) entry which is preliminary data.</text>
</comment>
<feature type="transmembrane region" description="Helical" evidence="1">
    <location>
        <begin position="12"/>
        <end position="36"/>
    </location>
</feature>
<name>A0ABV0ESJ1_9ENTE</name>
<dbReference type="InterPro" id="IPR021354">
    <property type="entry name" value="DUF2975"/>
</dbReference>
<keyword evidence="1" id="KW-1133">Transmembrane helix</keyword>
<reference evidence="2 3" key="1">
    <citation type="submission" date="2024-02" db="EMBL/GenBank/DDBJ databases">
        <title>The Genome Sequence of Enterococcus sp. DIV0159.</title>
        <authorList>
            <person name="Earl A."/>
            <person name="Manson A."/>
            <person name="Gilmore M."/>
            <person name="Sanders J."/>
            <person name="Shea T."/>
            <person name="Howe W."/>
            <person name="Livny J."/>
            <person name="Cuomo C."/>
            <person name="Neafsey D."/>
            <person name="Birren B."/>
        </authorList>
    </citation>
    <scope>NUCLEOTIDE SEQUENCE [LARGE SCALE GENOMIC DNA]</scope>
    <source>
        <strain evidence="2 3">665A</strain>
    </source>
</reference>